<dbReference type="Proteomes" id="UP000694541">
    <property type="component" value="Unplaced"/>
</dbReference>
<reference evidence="2" key="1">
    <citation type="submission" date="2025-08" db="UniProtKB">
        <authorList>
            <consortium name="Ensembl"/>
        </authorList>
    </citation>
    <scope>IDENTIFICATION</scope>
</reference>
<feature type="compositionally biased region" description="Polar residues" evidence="1">
    <location>
        <begin position="7"/>
        <end position="20"/>
    </location>
</feature>
<reference evidence="2" key="2">
    <citation type="submission" date="2025-09" db="UniProtKB">
        <authorList>
            <consortium name="Ensembl"/>
        </authorList>
    </citation>
    <scope>IDENTIFICATION</scope>
</reference>
<dbReference type="AlphaFoldDB" id="A0A8B9MQ01"/>
<feature type="compositionally biased region" description="Basic residues" evidence="1">
    <location>
        <begin position="44"/>
        <end position="58"/>
    </location>
</feature>
<accession>A0A8B9MQ01</accession>
<evidence type="ECO:0000313" key="2">
    <source>
        <dbReference type="Ensembl" id="ENSANIP00000012153.1"/>
    </source>
</evidence>
<name>A0A8B9MQ01_9AVES</name>
<dbReference type="Ensembl" id="ENSANIT00000012574.1">
    <property type="protein sequence ID" value="ENSANIP00000012153.1"/>
    <property type="gene ID" value="ENSANIG00000008223.1"/>
</dbReference>
<keyword evidence="3" id="KW-1185">Reference proteome</keyword>
<feature type="region of interest" description="Disordered" evidence="1">
    <location>
        <begin position="1"/>
        <end position="70"/>
    </location>
</feature>
<evidence type="ECO:0000256" key="1">
    <source>
        <dbReference type="SAM" id="MobiDB-lite"/>
    </source>
</evidence>
<organism evidence="2 3">
    <name type="scientific">Accipiter nisus</name>
    <name type="common">Eurasian sparrowhawk</name>
    <dbReference type="NCBI Taxonomy" id="211598"/>
    <lineage>
        <taxon>Eukaryota</taxon>
        <taxon>Metazoa</taxon>
        <taxon>Chordata</taxon>
        <taxon>Craniata</taxon>
        <taxon>Vertebrata</taxon>
        <taxon>Euteleostomi</taxon>
        <taxon>Archelosauria</taxon>
        <taxon>Archosauria</taxon>
        <taxon>Dinosauria</taxon>
        <taxon>Saurischia</taxon>
        <taxon>Theropoda</taxon>
        <taxon>Coelurosauria</taxon>
        <taxon>Aves</taxon>
        <taxon>Neognathae</taxon>
        <taxon>Neoaves</taxon>
        <taxon>Telluraves</taxon>
        <taxon>Accipitrimorphae</taxon>
        <taxon>Accipitriformes</taxon>
        <taxon>Accipitridae</taxon>
        <taxon>Accipitrinae</taxon>
        <taxon>Accipiter</taxon>
    </lineage>
</organism>
<protein>
    <submittedName>
        <fullName evidence="2">Uncharacterized protein</fullName>
    </submittedName>
</protein>
<sequence length="70" mass="7828">AGKESRSPTAEGSSTNNSWTDHPGLTLHLHSSMLQHCRQPAPSLRKHWEHRSKGKGPRVWRMGGSRKTAM</sequence>
<evidence type="ECO:0000313" key="3">
    <source>
        <dbReference type="Proteomes" id="UP000694541"/>
    </source>
</evidence>
<proteinExistence type="predicted"/>